<protein>
    <submittedName>
        <fullName evidence="11">OLC1v1034188C1</fullName>
    </submittedName>
</protein>
<dbReference type="InterPro" id="IPR027417">
    <property type="entry name" value="P-loop_NTPase"/>
</dbReference>
<dbReference type="InterPro" id="IPR017871">
    <property type="entry name" value="ABC_transporter-like_CS"/>
</dbReference>
<keyword evidence="12" id="KW-1185">Reference proteome</keyword>
<accession>A0AAV1CQS3</accession>
<evidence type="ECO:0000256" key="3">
    <source>
        <dbReference type="ARBA" id="ARBA00022692"/>
    </source>
</evidence>
<dbReference type="InterPro" id="IPR003439">
    <property type="entry name" value="ABC_transporter-like_ATP-bd"/>
</dbReference>
<dbReference type="SUPFAM" id="SSF90123">
    <property type="entry name" value="ABC transporter transmembrane region"/>
    <property type="match status" value="1"/>
</dbReference>
<keyword evidence="6 8" id="KW-1133">Transmembrane helix</keyword>
<evidence type="ECO:0000259" key="9">
    <source>
        <dbReference type="PROSITE" id="PS50893"/>
    </source>
</evidence>
<evidence type="ECO:0000259" key="10">
    <source>
        <dbReference type="PROSITE" id="PS50929"/>
    </source>
</evidence>
<dbReference type="EMBL" id="OX459120">
    <property type="protein sequence ID" value="CAI9097716.1"/>
    <property type="molecule type" value="Genomic_DNA"/>
</dbReference>
<feature type="domain" description="ABC transporter" evidence="9">
    <location>
        <begin position="422"/>
        <end position="659"/>
    </location>
</feature>
<dbReference type="GO" id="GO:0005524">
    <property type="term" value="F:ATP binding"/>
    <property type="evidence" value="ECO:0007669"/>
    <property type="project" value="UniProtKB-KW"/>
</dbReference>
<dbReference type="InterPro" id="IPR036640">
    <property type="entry name" value="ABC1_TM_sf"/>
</dbReference>
<dbReference type="PROSITE" id="PS50929">
    <property type="entry name" value="ABC_TM1F"/>
    <property type="match status" value="1"/>
</dbReference>
<feature type="domain" description="ABC transmembrane type-1" evidence="10">
    <location>
        <begin position="144"/>
        <end position="388"/>
    </location>
</feature>
<dbReference type="PROSITE" id="PS00211">
    <property type="entry name" value="ABC_TRANSPORTER_1"/>
    <property type="match status" value="1"/>
</dbReference>
<dbReference type="GO" id="GO:0140359">
    <property type="term" value="F:ABC-type transporter activity"/>
    <property type="evidence" value="ECO:0007669"/>
    <property type="project" value="InterPro"/>
</dbReference>
<dbReference type="InterPro" id="IPR039421">
    <property type="entry name" value="Type_1_exporter"/>
</dbReference>
<evidence type="ECO:0000256" key="5">
    <source>
        <dbReference type="ARBA" id="ARBA00022840"/>
    </source>
</evidence>
<dbReference type="Gene3D" id="1.20.1560.10">
    <property type="entry name" value="ABC transporter type 1, transmembrane domain"/>
    <property type="match status" value="1"/>
</dbReference>
<dbReference type="AlphaFoldDB" id="A0AAV1CQS3"/>
<evidence type="ECO:0000256" key="7">
    <source>
        <dbReference type="ARBA" id="ARBA00023136"/>
    </source>
</evidence>
<feature type="transmembrane region" description="Helical" evidence="8">
    <location>
        <begin position="239"/>
        <end position="264"/>
    </location>
</feature>
<proteinExistence type="predicted"/>
<reference evidence="11" key="1">
    <citation type="submission" date="2023-03" db="EMBL/GenBank/DDBJ databases">
        <authorList>
            <person name="Julca I."/>
        </authorList>
    </citation>
    <scope>NUCLEOTIDE SEQUENCE</scope>
</reference>
<name>A0AAV1CQS3_OLDCO</name>
<dbReference type="SMART" id="SM00382">
    <property type="entry name" value="AAA"/>
    <property type="match status" value="1"/>
</dbReference>
<gene>
    <name evidence="11" type="ORF">OLC1_LOCUS8130</name>
</gene>
<comment type="subcellular location">
    <subcellularLocation>
        <location evidence="1">Membrane</location>
        <topology evidence="1">Multi-pass membrane protein</topology>
    </subcellularLocation>
</comment>
<dbReference type="SUPFAM" id="SSF52540">
    <property type="entry name" value="P-loop containing nucleoside triphosphate hydrolases"/>
    <property type="match status" value="1"/>
</dbReference>
<evidence type="ECO:0000313" key="12">
    <source>
        <dbReference type="Proteomes" id="UP001161247"/>
    </source>
</evidence>
<evidence type="ECO:0000256" key="8">
    <source>
        <dbReference type="SAM" id="Phobius"/>
    </source>
</evidence>
<dbReference type="PROSITE" id="PS50893">
    <property type="entry name" value="ABC_TRANSPORTER_2"/>
    <property type="match status" value="1"/>
</dbReference>
<organism evidence="11 12">
    <name type="scientific">Oldenlandia corymbosa var. corymbosa</name>
    <dbReference type="NCBI Taxonomy" id="529605"/>
    <lineage>
        <taxon>Eukaryota</taxon>
        <taxon>Viridiplantae</taxon>
        <taxon>Streptophyta</taxon>
        <taxon>Embryophyta</taxon>
        <taxon>Tracheophyta</taxon>
        <taxon>Spermatophyta</taxon>
        <taxon>Magnoliopsida</taxon>
        <taxon>eudicotyledons</taxon>
        <taxon>Gunneridae</taxon>
        <taxon>Pentapetalae</taxon>
        <taxon>asterids</taxon>
        <taxon>lamiids</taxon>
        <taxon>Gentianales</taxon>
        <taxon>Rubiaceae</taxon>
        <taxon>Rubioideae</taxon>
        <taxon>Spermacoceae</taxon>
        <taxon>Hedyotis-Oldenlandia complex</taxon>
        <taxon>Oldenlandia</taxon>
    </lineage>
</organism>
<keyword evidence="5" id="KW-0067">ATP-binding</keyword>
<dbReference type="PANTHER" id="PTHR24221:SF630">
    <property type="entry name" value="ABC TRANSPORTER B FAMILY MEMBER 29, CHLOROPLASTIC"/>
    <property type="match status" value="1"/>
</dbReference>
<evidence type="ECO:0000313" key="11">
    <source>
        <dbReference type="EMBL" id="CAI9097716.1"/>
    </source>
</evidence>
<feature type="transmembrane region" description="Helical" evidence="8">
    <location>
        <begin position="328"/>
        <end position="351"/>
    </location>
</feature>
<dbReference type="Proteomes" id="UP001161247">
    <property type="component" value="Chromosome 3"/>
</dbReference>
<dbReference type="GO" id="GO:0016887">
    <property type="term" value="F:ATP hydrolysis activity"/>
    <property type="evidence" value="ECO:0007669"/>
    <property type="project" value="InterPro"/>
</dbReference>
<evidence type="ECO:0000256" key="4">
    <source>
        <dbReference type="ARBA" id="ARBA00022741"/>
    </source>
</evidence>
<dbReference type="Pfam" id="PF00005">
    <property type="entry name" value="ABC_tran"/>
    <property type="match status" value="1"/>
</dbReference>
<keyword evidence="7 8" id="KW-0472">Membrane</keyword>
<sequence>MLKIQCKKLKSTINQQELSIMAVNNMAALFRVSPLVRSYSLSLHRHSRNLAFLPVQHHRIIPARLQSSAAGATNSGYKRLLQPVASLSPLYTLKPYLRSELRPILSGWVCGAISVYSLTQIVPKVGTLSSTIPTLDALTLRNQAVGLGVLLLVRIVASYLQQAFLWDAALNCAYKIRIFVYDKVLQRELSLFEGENGASAGDVAYRLTAEASDVADTVHSVLNTTVPSFMQLFAMGAQMILISPMLSLITALVIPSMALVVGYLGEKLRGISNKAHLSTAALSAYLNEVLPSFLFVKANNAELCENIRFQLLASADLSATLEKKKMKVLIPHIVQAIYFGLLFTLCTGSAVVSRGSFDFSAMVSFITSLYLLIEPIQGIGKAYNELKQGEPAIERLFTLTRFTSQVIELPDSVVLDHINGEVKFSGVSFKYVESTHSVLNKVDFHIKAGETIALVGPSGGGKTTIAKLLLRLYDPLCGCIFIDGHDIRKIQLENLRRHIGLVSQDTMLFSGTVAENIGYRDLMADIDMEKVEFAAKTANADEFIETLPDRYQTNIGPRGSILSGGQKQRLAIARAIYQNPSILILDEATSALDSRSELLVRQALERLTENRTVLVIAHRLETVLMAKRILHLNDGKLEELSRSSVLAAQRSSSLASMSIVI</sequence>
<dbReference type="InterPro" id="IPR003593">
    <property type="entry name" value="AAA+_ATPase"/>
</dbReference>
<dbReference type="GO" id="GO:0016020">
    <property type="term" value="C:membrane"/>
    <property type="evidence" value="ECO:0007669"/>
    <property type="project" value="UniProtKB-SubCell"/>
</dbReference>
<keyword evidence="2" id="KW-0813">Transport</keyword>
<dbReference type="FunFam" id="3.40.50.300:FF:001371">
    <property type="entry name" value="ABC transporter ATP-binding protein"/>
    <property type="match status" value="1"/>
</dbReference>
<dbReference type="PANTHER" id="PTHR24221">
    <property type="entry name" value="ATP-BINDING CASSETTE SUB-FAMILY B"/>
    <property type="match status" value="1"/>
</dbReference>
<dbReference type="InterPro" id="IPR011527">
    <property type="entry name" value="ABC1_TM_dom"/>
</dbReference>
<evidence type="ECO:0000256" key="6">
    <source>
        <dbReference type="ARBA" id="ARBA00022989"/>
    </source>
</evidence>
<dbReference type="Gene3D" id="3.40.50.300">
    <property type="entry name" value="P-loop containing nucleotide triphosphate hydrolases"/>
    <property type="match status" value="1"/>
</dbReference>
<keyword evidence="4" id="KW-0547">Nucleotide-binding</keyword>
<dbReference type="FunFam" id="1.20.1560.10:FF:000096">
    <property type="entry name" value="ABC transporter related"/>
    <property type="match status" value="1"/>
</dbReference>
<evidence type="ECO:0000256" key="1">
    <source>
        <dbReference type="ARBA" id="ARBA00004141"/>
    </source>
</evidence>
<dbReference type="CDD" id="cd07346">
    <property type="entry name" value="ABC_6TM_exporters"/>
    <property type="match status" value="1"/>
</dbReference>
<keyword evidence="3 8" id="KW-0812">Transmembrane</keyword>
<dbReference type="Pfam" id="PF00664">
    <property type="entry name" value="ABC_membrane"/>
    <property type="match status" value="1"/>
</dbReference>
<evidence type="ECO:0000256" key="2">
    <source>
        <dbReference type="ARBA" id="ARBA00022448"/>
    </source>
</evidence>